<proteinExistence type="predicted"/>
<reference evidence="2" key="2">
    <citation type="submission" date="2017-02" db="EMBL/GenBank/DDBJ databases">
        <title>Sunflower complete genome.</title>
        <authorList>
            <person name="Langlade N."/>
            <person name="Munos S."/>
        </authorList>
    </citation>
    <scope>NUCLEOTIDE SEQUENCE [LARGE SCALE GENOMIC DNA]</scope>
    <source>
        <tissue evidence="2">Leaves</tissue>
    </source>
</reference>
<dbReference type="EMBL" id="MNCJ02000327">
    <property type="protein sequence ID" value="KAF5777475.1"/>
    <property type="molecule type" value="Genomic_DNA"/>
</dbReference>
<accession>A0A251T0P1</accession>
<evidence type="ECO:0000313" key="1">
    <source>
        <dbReference type="EMBL" id="KAF5777475.1"/>
    </source>
</evidence>
<evidence type="ECO:0000313" key="3">
    <source>
        <dbReference type="Proteomes" id="UP000215914"/>
    </source>
</evidence>
<reference evidence="1 3" key="1">
    <citation type="journal article" date="2017" name="Nature">
        <title>The sunflower genome provides insights into oil metabolism, flowering and Asterid evolution.</title>
        <authorList>
            <person name="Badouin H."/>
            <person name="Gouzy J."/>
            <person name="Grassa C.J."/>
            <person name="Murat F."/>
            <person name="Staton S.E."/>
            <person name="Cottret L."/>
            <person name="Lelandais-Briere C."/>
            <person name="Owens G.L."/>
            <person name="Carrere S."/>
            <person name="Mayjonade B."/>
            <person name="Legrand L."/>
            <person name="Gill N."/>
            <person name="Kane N.C."/>
            <person name="Bowers J.E."/>
            <person name="Hubner S."/>
            <person name="Bellec A."/>
            <person name="Berard A."/>
            <person name="Berges H."/>
            <person name="Blanchet N."/>
            <person name="Boniface M.C."/>
            <person name="Brunel D."/>
            <person name="Catrice O."/>
            <person name="Chaidir N."/>
            <person name="Claudel C."/>
            <person name="Donnadieu C."/>
            <person name="Faraut T."/>
            <person name="Fievet G."/>
            <person name="Helmstetter N."/>
            <person name="King M."/>
            <person name="Knapp S.J."/>
            <person name="Lai Z."/>
            <person name="Le Paslier M.C."/>
            <person name="Lippi Y."/>
            <person name="Lorenzon L."/>
            <person name="Mandel J.R."/>
            <person name="Marage G."/>
            <person name="Marchand G."/>
            <person name="Marquand E."/>
            <person name="Bret-Mestries E."/>
            <person name="Morien E."/>
            <person name="Nambeesan S."/>
            <person name="Nguyen T."/>
            <person name="Pegot-Espagnet P."/>
            <person name="Pouilly N."/>
            <person name="Raftis F."/>
            <person name="Sallet E."/>
            <person name="Schiex T."/>
            <person name="Thomas J."/>
            <person name="Vandecasteele C."/>
            <person name="Vares D."/>
            <person name="Vear F."/>
            <person name="Vautrin S."/>
            <person name="Crespi M."/>
            <person name="Mangin B."/>
            <person name="Burke J.M."/>
            <person name="Salse J."/>
            <person name="Munos S."/>
            <person name="Vincourt P."/>
            <person name="Rieseberg L.H."/>
            <person name="Langlade N.B."/>
        </authorList>
    </citation>
    <scope>NUCLEOTIDE SEQUENCE [LARGE SCALE GENOMIC DNA]</scope>
    <source>
        <strain evidence="3">cv. SF193</strain>
        <tissue evidence="1">Leaves</tissue>
    </source>
</reference>
<dbReference type="Gramene" id="mRNA:HanXRQr2_Chr12g0536091">
    <property type="protein sequence ID" value="CDS:HanXRQr2_Chr12g0536091.1"/>
    <property type="gene ID" value="HanXRQr2_Chr12g0536091"/>
</dbReference>
<dbReference type="EMBL" id="CM007901">
    <property type="protein sequence ID" value="OTG04670.1"/>
    <property type="molecule type" value="Genomic_DNA"/>
</dbReference>
<gene>
    <name evidence="2" type="ORF">HannXRQ_Chr12g0364911</name>
    <name evidence="1" type="ORF">HanXRQr2_Chr12g0536091</name>
</gene>
<dbReference type="Proteomes" id="UP000215914">
    <property type="component" value="Chromosome 12"/>
</dbReference>
<protein>
    <submittedName>
        <fullName evidence="2">Uncharacterized protein</fullName>
    </submittedName>
</protein>
<evidence type="ECO:0000313" key="2">
    <source>
        <dbReference type="EMBL" id="OTG04670.1"/>
    </source>
</evidence>
<name>A0A251T0P1_HELAN</name>
<reference evidence="1" key="3">
    <citation type="submission" date="2020-06" db="EMBL/GenBank/DDBJ databases">
        <title>Helianthus annuus Genome sequencing and assembly Release 2.</title>
        <authorList>
            <person name="Gouzy J."/>
            <person name="Langlade N."/>
            <person name="Munos S."/>
        </authorList>
    </citation>
    <scope>NUCLEOTIDE SEQUENCE</scope>
    <source>
        <tissue evidence="1">Leaves</tissue>
    </source>
</reference>
<organism evidence="2 3">
    <name type="scientific">Helianthus annuus</name>
    <name type="common">Common sunflower</name>
    <dbReference type="NCBI Taxonomy" id="4232"/>
    <lineage>
        <taxon>Eukaryota</taxon>
        <taxon>Viridiplantae</taxon>
        <taxon>Streptophyta</taxon>
        <taxon>Embryophyta</taxon>
        <taxon>Tracheophyta</taxon>
        <taxon>Spermatophyta</taxon>
        <taxon>Magnoliopsida</taxon>
        <taxon>eudicotyledons</taxon>
        <taxon>Gunneridae</taxon>
        <taxon>Pentapetalae</taxon>
        <taxon>asterids</taxon>
        <taxon>campanulids</taxon>
        <taxon>Asterales</taxon>
        <taxon>Asteraceae</taxon>
        <taxon>Asteroideae</taxon>
        <taxon>Heliantheae alliance</taxon>
        <taxon>Heliantheae</taxon>
        <taxon>Helianthus</taxon>
    </lineage>
</organism>
<dbReference type="AlphaFoldDB" id="A0A251T0P1"/>
<dbReference type="InParanoid" id="A0A251T0P1"/>
<keyword evidence="3" id="KW-1185">Reference proteome</keyword>
<sequence length="58" mass="6674">MEPKMHGMRAVMRWWLEVETETETERVKTAAAQGFSGGLHLFPAKMVRTRTLVLFPVN</sequence>